<sequence>MNTSQQSERRNYNRIPFTAEILMQSGDAEWSCNLLDISLKGMLVEPPENLDINMDNPCGMALFLGEDISIHARVSITHSSDGNWGLKWLQIDVDSLQHLRRLIELNTNNPAMLTRELSELS</sequence>
<gene>
    <name evidence="2" type="ORF">MNBD_GAMMA06-646</name>
</gene>
<dbReference type="PIRSF" id="PIRSF028141">
    <property type="entry name" value="C-di-GMP_BP_PA4608"/>
    <property type="match status" value="1"/>
</dbReference>
<dbReference type="Gene3D" id="2.40.10.220">
    <property type="entry name" value="predicted glycosyltransferase like domains"/>
    <property type="match status" value="1"/>
</dbReference>
<evidence type="ECO:0000313" key="2">
    <source>
        <dbReference type="EMBL" id="VAW50282.1"/>
    </source>
</evidence>
<dbReference type="EMBL" id="UOFD01000010">
    <property type="protein sequence ID" value="VAW50282.1"/>
    <property type="molecule type" value="Genomic_DNA"/>
</dbReference>
<protein>
    <recommendedName>
        <fullName evidence="1">PilZ domain-containing protein</fullName>
    </recommendedName>
</protein>
<dbReference type="AlphaFoldDB" id="A0A3B0WG74"/>
<accession>A0A3B0WG74</accession>
<organism evidence="2">
    <name type="scientific">hydrothermal vent metagenome</name>
    <dbReference type="NCBI Taxonomy" id="652676"/>
    <lineage>
        <taxon>unclassified sequences</taxon>
        <taxon>metagenomes</taxon>
        <taxon>ecological metagenomes</taxon>
    </lineage>
</organism>
<dbReference type="InterPro" id="IPR027021">
    <property type="entry name" value="C-di-GMP_BP_PA4608"/>
</dbReference>
<dbReference type="SUPFAM" id="SSF141371">
    <property type="entry name" value="PilZ domain-like"/>
    <property type="match status" value="1"/>
</dbReference>
<dbReference type="Pfam" id="PF07238">
    <property type="entry name" value="PilZ"/>
    <property type="match status" value="1"/>
</dbReference>
<reference evidence="2" key="1">
    <citation type="submission" date="2018-06" db="EMBL/GenBank/DDBJ databases">
        <authorList>
            <person name="Zhirakovskaya E."/>
        </authorList>
    </citation>
    <scope>NUCLEOTIDE SEQUENCE</scope>
</reference>
<name>A0A3B0WG74_9ZZZZ</name>
<dbReference type="InterPro" id="IPR009875">
    <property type="entry name" value="PilZ_domain"/>
</dbReference>
<proteinExistence type="predicted"/>
<dbReference type="GO" id="GO:0035438">
    <property type="term" value="F:cyclic-di-GMP binding"/>
    <property type="evidence" value="ECO:0007669"/>
    <property type="project" value="InterPro"/>
</dbReference>
<evidence type="ECO:0000259" key="1">
    <source>
        <dbReference type="Pfam" id="PF07238"/>
    </source>
</evidence>
<feature type="domain" description="PilZ" evidence="1">
    <location>
        <begin position="8"/>
        <end position="104"/>
    </location>
</feature>